<comment type="caution">
    <text evidence="1">The sequence shown here is derived from an EMBL/GenBank/DDBJ whole genome shotgun (WGS) entry which is preliminary data.</text>
</comment>
<dbReference type="Proteomes" id="UP001194696">
    <property type="component" value="Unassembled WGS sequence"/>
</dbReference>
<proteinExistence type="predicted"/>
<accession>A0ABQ7K4A8</accession>
<protein>
    <submittedName>
        <fullName evidence="1">Uncharacterized protein</fullName>
    </submittedName>
</protein>
<keyword evidence="2" id="KW-1185">Reference proteome</keyword>
<dbReference type="EMBL" id="JAAAIM010000248">
    <property type="protein sequence ID" value="KAG0291311.1"/>
    <property type="molecule type" value="Genomic_DNA"/>
</dbReference>
<reference evidence="1 2" key="1">
    <citation type="journal article" date="2020" name="Fungal Divers.">
        <title>Resolving the Mortierellaceae phylogeny through synthesis of multi-gene phylogenetics and phylogenomics.</title>
        <authorList>
            <person name="Vandepol N."/>
            <person name="Liber J."/>
            <person name="Desiro A."/>
            <person name="Na H."/>
            <person name="Kennedy M."/>
            <person name="Barry K."/>
            <person name="Grigoriev I.V."/>
            <person name="Miller A.N."/>
            <person name="O'Donnell K."/>
            <person name="Stajich J.E."/>
            <person name="Bonito G."/>
        </authorList>
    </citation>
    <scope>NUCLEOTIDE SEQUENCE [LARGE SCALE GENOMIC DNA]</scope>
    <source>
        <strain evidence="1 2">AD045</strain>
    </source>
</reference>
<feature type="non-terminal residue" evidence="1">
    <location>
        <position position="65"/>
    </location>
</feature>
<sequence length="65" mass="6814">MSSPGFFARLKLINPPYSVVKDTDALRIGILGAANIAPSSLIGPAKLLHSIIVVSIAARDQTKAK</sequence>
<evidence type="ECO:0000313" key="1">
    <source>
        <dbReference type="EMBL" id="KAG0291311.1"/>
    </source>
</evidence>
<organism evidence="1 2">
    <name type="scientific">Linnemannia gamsii</name>
    <dbReference type="NCBI Taxonomy" id="64522"/>
    <lineage>
        <taxon>Eukaryota</taxon>
        <taxon>Fungi</taxon>
        <taxon>Fungi incertae sedis</taxon>
        <taxon>Mucoromycota</taxon>
        <taxon>Mortierellomycotina</taxon>
        <taxon>Mortierellomycetes</taxon>
        <taxon>Mortierellales</taxon>
        <taxon>Mortierellaceae</taxon>
        <taxon>Linnemannia</taxon>
    </lineage>
</organism>
<name>A0ABQ7K4A8_9FUNG</name>
<gene>
    <name evidence="1" type="ORF">BGZ96_005304</name>
</gene>
<evidence type="ECO:0000313" key="2">
    <source>
        <dbReference type="Proteomes" id="UP001194696"/>
    </source>
</evidence>